<evidence type="ECO:0000313" key="1">
    <source>
        <dbReference type="EMBL" id="MFD1641404.1"/>
    </source>
</evidence>
<reference evidence="1 2" key="1">
    <citation type="journal article" date="2019" name="Int. J. Syst. Evol. Microbiol.">
        <title>The Global Catalogue of Microorganisms (GCM) 10K type strain sequencing project: providing services to taxonomists for standard genome sequencing and annotation.</title>
        <authorList>
            <consortium name="The Broad Institute Genomics Platform"/>
            <consortium name="The Broad Institute Genome Sequencing Center for Infectious Disease"/>
            <person name="Wu L."/>
            <person name="Ma J."/>
        </authorList>
    </citation>
    <scope>NUCLEOTIDE SEQUENCE [LARGE SCALE GENOMIC DNA]</scope>
    <source>
        <strain evidence="1 2">CGMCC 1.10593</strain>
    </source>
</reference>
<accession>A0ABD6D5A7</accession>
<name>A0ABD6D5A7_9EURY</name>
<dbReference type="EMBL" id="JBHUDM010000001">
    <property type="protein sequence ID" value="MFD1641404.1"/>
    <property type="molecule type" value="Genomic_DNA"/>
</dbReference>
<protein>
    <submittedName>
        <fullName evidence="1">DUF1102 domain-containing protein</fullName>
    </submittedName>
</protein>
<comment type="caution">
    <text evidence="1">The sequence shown here is derived from an EMBL/GenBank/DDBJ whole genome shotgun (WGS) entry which is preliminary data.</text>
</comment>
<keyword evidence="2" id="KW-1185">Reference proteome</keyword>
<dbReference type="RefSeq" id="WP_256395104.1">
    <property type="nucleotide sequence ID" value="NZ_JANHDJ010000001.1"/>
</dbReference>
<proteinExistence type="predicted"/>
<evidence type="ECO:0000313" key="2">
    <source>
        <dbReference type="Proteomes" id="UP001597052"/>
    </source>
</evidence>
<organism evidence="1 2">
    <name type="scientific">Halohasta litorea</name>
    <dbReference type="NCBI Taxonomy" id="869891"/>
    <lineage>
        <taxon>Archaea</taxon>
        <taxon>Methanobacteriati</taxon>
        <taxon>Methanobacteriota</taxon>
        <taxon>Stenosarchaea group</taxon>
        <taxon>Halobacteria</taxon>
        <taxon>Halobacteriales</taxon>
        <taxon>Haloferacaceae</taxon>
        <taxon>Halohasta</taxon>
    </lineage>
</organism>
<dbReference type="Proteomes" id="UP001597052">
    <property type="component" value="Unassembled WGS sequence"/>
</dbReference>
<dbReference type="Pfam" id="PF06510">
    <property type="entry name" value="DUF1102"/>
    <property type="match status" value="1"/>
</dbReference>
<dbReference type="InterPro" id="IPR009482">
    <property type="entry name" value="DUF1102"/>
</dbReference>
<dbReference type="AlphaFoldDB" id="A0ABD6D5A7"/>
<gene>
    <name evidence="1" type="ORF">ACFSBW_05885</name>
</gene>
<sequence>MQRRKFVVGVGSLAASGAAAMGTGAFTSVTASRNVDVAVANDSAAYLGLSSTGGANEEYVTDDGSSGTLSIDLDAGQSVAGGGDGVNPNALTEIDHLFQITNQGTQSVDVSLSKSGDNTDLIGFYAVDSSSVSDPYSNGTQLGSDSVTLDAGESVVVSLQIDTRGSGLGDSAEIISGVTISATA</sequence>